<gene>
    <name evidence="2" type="ORF">TI39_contig5847g00010</name>
</gene>
<protein>
    <submittedName>
        <fullName evidence="2">Uncharacterized protein</fullName>
    </submittedName>
</protein>
<feature type="region of interest" description="Disordered" evidence="1">
    <location>
        <begin position="72"/>
        <end position="176"/>
    </location>
</feature>
<reference evidence="2 3" key="1">
    <citation type="submission" date="2015-03" db="EMBL/GenBank/DDBJ databases">
        <title>RNA-seq based gene annotation and comparative genomics of four Zymoseptoria species reveal species-specific pathogenicity related genes and transposable element activity.</title>
        <authorList>
            <person name="Grandaubert J."/>
            <person name="Bhattacharyya A."/>
            <person name="Stukenbrock E.H."/>
        </authorList>
    </citation>
    <scope>NUCLEOTIDE SEQUENCE [LARGE SCALE GENOMIC DNA]</scope>
    <source>
        <strain evidence="2 3">Zb18110</strain>
    </source>
</reference>
<keyword evidence="3" id="KW-1185">Reference proteome</keyword>
<dbReference type="EMBL" id="LAFY01005802">
    <property type="protein sequence ID" value="KJX92482.1"/>
    <property type="molecule type" value="Genomic_DNA"/>
</dbReference>
<dbReference type="AlphaFoldDB" id="A0A0F4G635"/>
<evidence type="ECO:0000313" key="3">
    <source>
        <dbReference type="Proteomes" id="UP000033647"/>
    </source>
</evidence>
<dbReference type="Proteomes" id="UP000033647">
    <property type="component" value="Unassembled WGS sequence"/>
</dbReference>
<feature type="compositionally biased region" description="Basic and acidic residues" evidence="1">
    <location>
        <begin position="86"/>
        <end position="123"/>
    </location>
</feature>
<organism evidence="2 3">
    <name type="scientific">Zymoseptoria brevis</name>
    <dbReference type="NCBI Taxonomy" id="1047168"/>
    <lineage>
        <taxon>Eukaryota</taxon>
        <taxon>Fungi</taxon>
        <taxon>Dikarya</taxon>
        <taxon>Ascomycota</taxon>
        <taxon>Pezizomycotina</taxon>
        <taxon>Dothideomycetes</taxon>
        <taxon>Dothideomycetidae</taxon>
        <taxon>Mycosphaerellales</taxon>
        <taxon>Mycosphaerellaceae</taxon>
        <taxon>Zymoseptoria</taxon>
    </lineage>
</organism>
<accession>A0A0F4G635</accession>
<evidence type="ECO:0000256" key="1">
    <source>
        <dbReference type="SAM" id="MobiDB-lite"/>
    </source>
</evidence>
<sequence length="194" mass="21165">MDVKNNEDSSVVGADPISSGKSSESGDGVASRNKHETNPLENGSSTAKDTESLEHRYTRLLELRIAQLEGLVSKSHDDGQSTAGAERTESCIDDQKESSSDKDSAQNEAKSDEAKVEVADKKSPHPRVRNIVARDEDGTTLDDEDIEPIKDTPKLKAADNAKDLANASERSDIDRKAAKSLKDKFEPTIFRRII</sequence>
<evidence type="ECO:0000313" key="2">
    <source>
        <dbReference type="EMBL" id="KJX92482.1"/>
    </source>
</evidence>
<feature type="compositionally biased region" description="Basic and acidic residues" evidence="1">
    <location>
        <begin position="147"/>
        <end position="162"/>
    </location>
</feature>
<feature type="region of interest" description="Disordered" evidence="1">
    <location>
        <begin position="1"/>
        <end position="53"/>
    </location>
</feature>
<comment type="caution">
    <text evidence="2">The sequence shown here is derived from an EMBL/GenBank/DDBJ whole genome shotgun (WGS) entry which is preliminary data.</text>
</comment>
<name>A0A0F4G635_9PEZI</name>
<proteinExistence type="predicted"/>